<dbReference type="Proteomes" id="UP001347796">
    <property type="component" value="Unassembled WGS sequence"/>
</dbReference>
<evidence type="ECO:0000313" key="1">
    <source>
        <dbReference type="EMBL" id="KAK6169646.1"/>
    </source>
</evidence>
<keyword evidence="2" id="KW-1185">Reference proteome</keyword>
<protein>
    <submittedName>
        <fullName evidence="1">Uncharacterized protein</fullName>
    </submittedName>
</protein>
<reference evidence="1 2" key="1">
    <citation type="submission" date="2024-01" db="EMBL/GenBank/DDBJ databases">
        <title>The genome of the rayed Mediterranean limpet Patella caerulea (Linnaeus, 1758).</title>
        <authorList>
            <person name="Anh-Thu Weber A."/>
            <person name="Halstead-Nussloch G."/>
        </authorList>
    </citation>
    <scope>NUCLEOTIDE SEQUENCE [LARGE SCALE GENOMIC DNA]</scope>
    <source>
        <strain evidence="1">AATW-2023a</strain>
        <tissue evidence="1">Whole specimen</tissue>
    </source>
</reference>
<dbReference type="AlphaFoldDB" id="A0AAN8PBF9"/>
<dbReference type="EMBL" id="JAZGQO010000015">
    <property type="protein sequence ID" value="KAK6169646.1"/>
    <property type="molecule type" value="Genomic_DNA"/>
</dbReference>
<comment type="caution">
    <text evidence="1">The sequence shown here is derived from an EMBL/GenBank/DDBJ whole genome shotgun (WGS) entry which is preliminary data.</text>
</comment>
<sequence length="160" mass="18183">MCSIINDSTIRVGNDQNMKAGDLIDEIEKVTGFMSVVVCVPMYGYFEVSFDDVDKLGLLTTQEITIDGKTVNHSVLGSKIRIVSFMHIPHYIEDSEIYDKLDSWGVEARSEIRRRHFAHGERKIPDGTRYLKVLFSLTLMRKSIVINMLCMSILCYPLGS</sequence>
<organism evidence="1 2">
    <name type="scientific">Patella caerulea</name>
    <name type="common">Rayed Mediterranean limpet</name>
    <dbReference type="NCBI Taxonomy" id="87958"/>
    <lineage>
        <taxon>Eukaryota</taxon>
        <taxon>Metazoa</taxon>
        <taxon>Spiralia</taxon>
        <taxon>Lophotrochozoa</taxon>
        <taxon>Mollusca</taxon>
        <taxon>Gastropoda</taxon>
        <taxon>Patellogastropoda</taxon>
        <taxon>Patelloidea</taxon>
        <taxon>Patellidae</taxon>
        <taxon>Patella</taxon>
    </lineage>
</organism>
<proteinExistence type="predicted"/>
<name>A0AAN8PBF9_PATCE</name>
<gene>
    <name evidence="1" type="ORF">SNE40_020649</name>
</gene>
<evidence type="ECO:0000313" key="2">
    <source>
        <dbReference type="Proteomes" id="UP001347796"/>
    </source>
</evidence>
<accession>A0AAN8PBF9</accession>